<dbReference type="PANTHER" id="PTHR10151">
    <property type="entry name" value="ECTONUCLEOTIDE PYROPHOSPHATASE/PHOSPHODIESTERASE"/>
    <property type="match status" value="1"/>
</dbReference>
<dbReference type="InterPro" id="IPR017850">
    <property type="entry name" value="Alkaline_phosphatase_core_sf"/>
</dbReference>
<dbReference type="Proteomes" id="UP000230161">
    <property type="component" value="Unassembled WGS sequence"/>
</dbReference>
<keyword evidence="2" id="KW-1185">Reference proteome</keyword>
<dbReference type="Pfam" id="PF01663">
    <property type="entry name" value="Phosphodiest"/>
    <property type="match status" value="1"/>
</dbReference>
<name>A0A2M9BBM9_9MICO</name>
<dbReference type="SUPFAM" id="SSF53649">
    <property type="entry name" value="Alkaline phosphatase-like"/>
    <property type="match status" value="1"/>
</dbReference>
<evidence type="ECO:0000313" key="2">
    <source>
        <dbReference type="Proteomes" id="UP000230161"/>
    </source>
</evidence>
<dbReference type="EMBL" id="PGFB01000006">
    <property type="protein sequence ID" value="PJJ55334.1"/>
    <property type="molecule type" value="Genomic_DNA"/>
</dbReference>
<dbReference type="PANTHER" id="PTHR10151:SF120">
    <property type="entry name" value="BIS(5'-ADENOSYL)-TRIPHOSPHATASE"/>
    <property type="match status" value="1"/>
</dbReference>
<evidence type="ECO:0000313" key="1">
    <source>
        <dbReference type="EMBL" id="PJJ55334.1"/>
    </source>
</evidence>
<accession>A0A2M9BBM9</accession>
<dbReference type="AlphaFoldDB" id="A0A2M9BBM9"/>
<comment type="caution">
    <text evidence="1">The sequence shown here is derived from an EMBL/GenBank/DDBJ whole genome shotgun (WGS) entry which is preliminary data.</text>
</comment>
<protein>
    <submittedName>
        <fullName evidence="1">Type I phosphodiesterase/nucleotide pyrophosphatase</fullName>
    </submittedName>
</protein>
<dbReference type="OrthoDB" id="9779267at2"/>
<dbReference type="Gene3D" id="3.40.720.10">
    <property type="entry name" value="Alkaline Phosphatase, subunit A"/>
    <property type="match status" value="1"/>
</dbReference>
<gene>
    <name evidence="1" type="ORF">CLV54_3224</name>
</gene>
<sequence>MLPGGVSAASSLADVLTSSLAAVTGRVNPLGLAAVDHVVVVVVDGLGDANLKARAGHARFLTNPAHRQRRLTSFPSTTAAGLATLTTGVSSGRHGLVGYSVRDLAGDRIVNQLNGWDAGMDPATWQRARTVFQDAADEGVPAFAIGAGKFAGSGFSRAVLRGAGYLPADTAESRFEAARTVVASNRRSLSYLYLPELDMAAHAHGWESDRWLTELERVDSALAAFVTGLPRRVGVLTTADHGIVDVPHSGHVLYDGDPALLEGVRHVGGEPRLLHLYLNGGAESSGIDGAGDDARTELAARWSDSESERSWVATRAEAIDAGWFGEVDGEVVDRIGDVLVAARKRVAYYDSRSPKPSARAMIGQHGSLTPEETRVPLVGMSAFAS</sequence>
<dbReference type="GO" id="GO:0016787">
    <property type="term" value="F:hydrolase activity"/>
    <property type="evidence" value="ECO:0007669"/>
    <property type="project" value="UniProtKB-ARBA"/>
</dbReference>
<organism evidence="1 2">
    <name type="scientific">Compostimonas suwonensis</name>
    <dbReference type="NCBI Taxonomy" id="1048394"/>
    <lineage>
        <taxon>Bacteria</taxon>
        <taxon>Bacillati</taxon>
        <taxon>Actinomycetota</taxon>
        <taxon>Actinomycetes</taxon>
        <taxon>Micrococcales</taxon>
        <taxon>Microbacteriaceae</taxon>
        <taxon>Compostimonas</taxon>
    </lineage>
</organism>
<dbReference type="InterPro" id="IPR002591">
    <property type="entry name" value="Phosphodiest/P_Trfase"/>
</dbReference>
<proteinExistence type="predicted"/>
<reference evidence="1 2" key="1">
    <citation type="submission" date="2017-11" db="EMBL/GenBank/DDBJ databases">
        <title>Genomic Encyclopedia of Archaeal and Bacterial Type Strains, Phase II (KMG-II): From Individual Species to Whole Genera.</title>
        <authorList>
            <person name="Goeker M."/>
        </authorList>
    </citation>
    <scope>NUCLEOTIDE SEQUENCE [LARGE SCALE GENOMIC DNA]</scope>
    <source>
        <strain evidence="1 2">DSM 25625</strain>
    </source>
</reference>